<name>A0AA86TRU2_9EUKA</name>
<sequence>MTSFVHLNRFEVCGLITQTCEFNLFLRDGIRSLKNAWHVFELNQKTILLLLILNLRFSPHSATEIPISTRVTESYLSSQHVPLHTCYNLPSFDGRIFSSTLIINLVIQFFSSICFFKCLLILLIYHFSMHDLTILAPHEAGSDTVLITID</sequence>
<accession>A0AA86TRU2</accession>
<keyword evidence="1" id="KW-0472">Membrane</keyword>
<reference evidence="3 4" key="2">
    <citation type="submission" date="2024-07" db="EMBL/GenBank/DDBJ databases">
        <authorList>
            <person name="Akdeniz Z."/>
        </authorList>
    </citation>
    <scope>NUCLEOTIDE SEQUENCE [LARGE SCALE GENOMIC DNA]</scope>
</reference>
<evidence type="ECO:0000313" key="4">
    <source>
        <dbReference type="Proteomes" id="UP001642409"/>
    </source>
</evidence>
<feature type="transmembrane region" description="Helical" evidence="1">
    <location>
        <begin position="101"/>
        <end position="125"/>
    </location>
</feature>
<gene>
    <name evidence="2" type="ORF">HINF_LOCUS14354</name>
    <name evidence="3" type="ORF">HINF_LOCUS66346</name>
</gene>
<evidence type="ECO:0000313" key="2">
    <source>
        <dbReference type="EMBL" id="CAI9926709.1"/>
    </source>
</evidence>
<keyword evidence="1" id="KW-0812">Transmembrane</keyword>
<proteinExistence type="predicted"/>
<evidence type="ECO:0000256" key="1">
    <source>
        <dbReference type="SAM" id="Phobius"/>
    </source>
</evidence>
<dbReference type="EMBL" id="CATOUU010000370">
    <property type="protein sequence ID" value="CAI9926709.1"/>
    <property type="molecule type" value="Genomic_DNA"/>
</dbReference>
<protein>
    <submittedName>
        <fullName evidence="3">Hypothetical_protein</fullName>
    </submittedName>
</protein>
<keyword evidence="1" id="KW-1133">Transmembrane helix</keyword>
<evidence type="ECO:0000313" key="3">
    <source>
        <dbReference type="EMBL" id="CAL6092608.1"/>
    </source>
</evidence>
<dbReference type="Proteomes" id="UP001642409">
    <property type="component" value="Unassembled WGS sequence"/>
</dbReference>
<keyword evidence="4" id="KW-1185">Reference proteome</keyword>
<organism evidence="2">
    <name type="scientific">Hexamita inflata</name>
    <dbReference type="NCBI Taxonomy" id="28002"/>
    <lineage>
        <taxon>Eukaryota</taxon>
        <taxon>Metamonada</taxon>
        <taxon>Diplomonadida</taxon>
        <taxon>Hexamitidae</taxon>
        <taxon>Hexamitinae</taxon>
        <taxon>Hexamita</taxon>
    </lineage>
</organism>
<dbReference type="AlphaFoldDB" id="A0AA86TRU2"/>
<dbReference type="EMBL" id="CAXDID020000446">
    <property type="protein sequence ID" value="CAL6092608.1"/>
    <property type="molecule type" value="Genomic_DNA"/>
</dbReference>
<reference evidence="2" key="1">
    <citation type="submission" date="2023-06" db="EMBL/GenBank/DDBJ databases">
        <authorList>
            <person name="Kurt Z."/>
        </authorList>
    </citation>
    <scope>NUCLEOTIDE SEQUENCE</scope>
</reference>
<comment type="caution">
    <text evidence="2">The sequence shown here is derived from an EMBL/GenBank/DDBJ whole genome shotgun (WGS) entry which is preliminary data.</text>
</comment>